<dbReference type="PANTHER" id="PTHR18866:SF33">
    <property type="entry name" value="METHYLCROTONOYL-COA CARBOXYLASE SUBUNIT ALPHA, MITOCHONDRIAL-RELATED"/>
    <property type="match status" value="1"/>
</dbReference>
<dbReference type="Pfam" id="PF02786">
    <property type="entry name" value="CPSase_L_D2"/>
    <property type="match status" value="1"/>
</dbReference>
<comment type="caution">
    <text evidence="14">The sequence shown here is derived from an EMBL/GenBank/DDBJ whole genome shotgun (WGS) entry which is preliminary data.</text>
</comment>
<dbReference type="SUPFAM" id="SSF51230">
    <property type="entry name" value="Single hybrid motif"/>
    <property type="match status" value="1"/>
</dbReference>
<evidence type="ECO:0000259" key="10">
    <source>
        <dbReference type="PROSITE" id="PS50975"/>
    </source>
</evidence>
<evidence type="ECO:0000259" key="13">
    <source>
        <dbReference type="PROSITE" id="PS50989"/>
    </source>
</evidence>
<dbReference type="Gene3D" id="3.90.226.10">
    <property type="entry name" value="2-enoyl-CoA Hydratase, Chain A, domain 1"/>
    <property type="match status" value="2"/>
</dbReference>
<dbReference type="CDD" id="cd06850">
    <property type="entry name" value="biotinyl_domain"/>
    <property type="match status" value="1"/>
</dbReference>
<feature type="domain" description="Biotin carboxylation" evidence="11">
    <location>
        <begin position="1"/>
        <end position="445"/>
    </location>
</feature>
<name>A0A4R5AIY3_9ACTN</name>
<dbReference type="GO" id="GO:0046872">
    <property type="term" value="F:metal ion binding"/>
    <property type="evidence" value="ECO:0007669"/>
    <property type="project" value="InterPro"/>
</dbReference>
<dbReference type="PROSITE" id="PS50980">
    <property type="entry name" value="COA_CT_NTER"/>
    <property type="match status" value="1"/>
</dbReference>
<dbReference type="SUPFAM" id="SSF51246">
    <property type="entry name" value="Rudiment single hybrid motif"/>
    <property type="match status" value="1"/>
</dbReference>
<feature type="domain" description="CoA carboxyltransferase N-terminal" evidence="12">
    <location>
        <begin position="554"/>
        <end position="825"/>
    </location>
</feature>
<comment type="pathway">
    <text evidence="2">Lipid metabolism; malonyl-CoA biosynthesis; malonyl-CoA from acetyl-CoA: step 1/1.</text>
</comment>
<dbReference type="InterPro" id="IPR011761">
    <property type="entry name" value="ATP-grasp"/>
</dbReference>
<dbReference type="GO" id="GO:2001295">
    <property type="term" value="P:malonyl-CoA biosynthetic process"/>
    <property type="evidence" value="ECO:0007669"/>
    <property type="project" value="UniProtKB-UniPathway"/>
</dbReference>
<feature type="domain" description="Lipoyl-binding" evidence="9">
    <location>
        <begin position="475"/>
        <end position="546"/>
    </location>
</feature>
<dbReference type="InterPro" id="IPR005479">
    <property type="entry name" value="CPAse_ATP-bd"/>
</dbReference>
<dbReference type="SUPFAM" id="SSF56059">
    <property type="entry name" value="Glutathione synthetase ATP-binding domain-like"/>
    <property type="match status" value="1"/>
</dbReference>
<dbReference type="InterPro" id="IPR011053">
    <property type="entry name" value="Single_hybrid_motif"/>
</dbReference>
<dbReference type="InterPro" id="IPR000089">
    <property type="entry name" value="Biotin_lipoyl"/>
</dbReference>
<dbReference type="Gene3D" id="2.40.50.100">
    <property type="match status" value="1"/>
</dbReference>
<dbReference type="RefSeq" id="WP_132201523.1">
    <property type="nucleotide sequence ID" value="NZ_SMKY01000206.1"/>
</dbReference>
<keyword evidence="5 8" id="KW-0067">ATP-binding</keyword>
<dbReference type="FunFam" id="2.40.50.100:FF:000003">
    <property type="entry name" value="Acetyl-CoA carboxylase biotin carboxyl carrier protein"/>
    <property type="match status" value="1"/>
</dbReference>
<protein>
    <submittedName>
        <fullName evidence="14">Carbamoyl-phosphate synthase large subunit</fullName>
    </submittedName>
</protein>
<dbReference type="SUPFAM" id="SSF52440">
    <property type="entry name" value="PreATP-grasp domain"/>
    <property type="match status" value="1"/>
</dbReference>
<reference evidence="14 15" key="1">
    <citation type="submission" date="2019-03" db="EMBL/GenBank/DDBJ databases">
        <title>Draft genome sequences of novel Actinobacteria.</title>
        <authorList>
            <person name="Sahin N."/>
            <person name="Ay H."/>
            <person name="Saygin H."/>
        </authorList>
    </citation>
    <scope>NUCLEOTIDE SEQUENCE [LARGE SCALE GENOMIC DNA]</scope>
    <source>
        <strain evidence="14 15">DSM 45941</strain>
    </source>
</reference>
<keyword evidence="3" id="KW-0436">Ligase</keyword>
<dbReference type="InterPro" id="IPR016185">
    <property type="entry name" value="PreATP-grasp_dom_sf"/>
</dbReference>
<dbReference type="InterPro" id="IPR013815">
    <property type="entry name" value="ATP_grasp_subdomain_1"/>
</dbReference>
<keyword evidence="4 8" id="KW-0547">Nucleotide-binding</keyword>
<dbReference type="Pfam" id="PF00364">
    <property type="entry name" value="Biotin_lipoyl"/>
    <property type="match status" value="1"/>
</dbReference>
<dbReference type="InterPro" id="IPR029045">
    <property type="entry name" value="ClpP/crotonase-like_dom_sf"/>
</dbReference>
<dbReference type="InterPro" id="IPR005481">
    <property type="entry name" value="BC-like_N"/>
</dbReference>
<dbReference type="Gene3D" id="3.40.50.20">
    <property type="match status" value="1"/>
</dbReference>
<evidence type="ECO:0000256" key="6">
    <source>
        <dbReference type="ARBA" id="ARBA00023267"/>
    </source>
</evidence>
<feature type="domain" description="CoA carboxyltransferase C-terminal" evidence="13">
    <location>
        <begin position="819"/>
        <end position="1055"/>
    </location>
</feature>
<dbReference type="PROSITE" id="PS50968">
    <property type="entry name" value="BIOTINYL_LIPOYL"/>
    <property type="match status" value="1"/>
</dbReference>
<keyword evidence="7" id="KW-0511">Multifunctional enzyme</keyword>
<evidence type="ECO:0000259" key="11">
    <source>
        <dbReference type="PROSITE" id="PS50979"/>
    </source>
</evidence>
<dbReference type="Pfam" id="PF02785">
    <property type="entry name" value="Biotin_carb_C"/>
    <property type="match status" value="1"/>
</dbReference>
<evidence type="ECO:0000259" key="9">
    <source>
        <dbReference type="PROSITE" id="PS50968"/>
    </source>
</evidence>
<dbReference type="GO" id="GO:0016874">
    <property type="term" value="F:ligase activity"/>
    <property type="evidence" value="ECO:0007669"/>
    <property type="project" value="UniProtKB-KW"/>
</dbReference>
<evidence type="ECO:0000256" key="5">
    <source>
        <dbReference type="ARBA" id="ARBA00022840"/>
    </source>
</evidence>
<dbReference type="Proteomes" id="UP000295578">
    <property type="component" value="Unassembled WGS sequence"/>
</dbReference>
<dbReference type="InterPro" id="IPR011762">
    <property type="entry name" value="COA_CT_N"/>
</dbReference>
<keyword evidence="6" id="KW-0092">Biotin</keyword>
<dbReference type="InterPro" id="IPR050856">
    <property type="entry name" value="Biotin_carboxylase_complex"/>
</dbReference>
<evidence type="ECO:0000256" key="4">
    <source>
        <dbReference type="ARBA" id="ARBA00022741"/>
    </source>
</evidence>
<dbReference type="InterPro" id="IPR011054">
    <property type="entry name" value="Rudment_hybrid_motif"/>
</dbReference>
<dbReference type="Pfam" id="PF00289">
    <property type="entry name" value="Biotin_carb_N"/>
    <property type="match status" value="1"/>
</dbReference>
<dbReference type="Gene3D" id="3.30.470.20">
    <property type="entry name" value="ATP-grasp fold, B domain"/>
    <property type="match status" value="1"/>
</dbReference>
<evidence type="ECO:0000256" key="3">
    <source>
        <dbReference type="ARBA" id="ARBA00022598"/>
    </source>
</evidence>
<dbReference type="PANTHER" id="PTHR18866">
    <property type="entry name" value="CARBOXYLASE:PYRUVATE/ACETYL-COA/PROPIONYL-COA CARBOXYLASE"/>
    <property type="match status" value="1"/>
</dbReference>
<proteinExistence type="predicted"/>
<dbReference type="InterPro" id="IPR011763">
    <property type="entry name" value="COA_CT_C"/>
</dbReference>
<dbReference type="OrthoDB" id="5166719at2"/>
<evidence type="ECO:0000259" key="12">
    <source>
        <dbReference type="PROSITE" id="PS50980"/>
    </source>
</evidence>
<evidence type="ECO:0000256" key="2">
    <source>
        <dbReference type="ARBA" id="ARBA00004956"/>
    </source>
</evidence>
<dbReference type="SMART" id="SM00878">
    <property type="entry name" value="Biotin_carb_C"/>
    <property type="match status" value="1"/>
</dbReference>
<dbReference type="Gene3D" id="3.30.1490.20">
    <property type="entry name" value="ATP-grasp fold, A domain"/>
    <property type="match status" value="1"/>
</dbReference>
<evidence type="ECO:0000313" key="14">
    <source>
        <dbReference type="EMBL" id="TDD72501.1"/>
    </source>
</evidence>
<gene>
    <name evidence="14" type="ORF">E1293_32755</name>
</gene>
<dbReference type="AlphaFoldDB" id="A0A4R5AIY3"/>
<dbReference type="GO" id="GO:0005524">
    <property type="term" value="F:ATP binding"/>
    <property type="evidence" value="ECO:0007669"/>
    <property type="project" value="UniProtKB-UniRule"/>
</dbReference>
<sequence length="1070" mass="112401">MGGILVANRGEIALRIVRAAAELGLRTVAVHTRDDTASPHTRRADEVRALPGEGVAGYLDADALVAAAQEAGATAVHPGYGFLSENAGFAARCAGAGLTFVGPRPELLELFGDKTRSRELARESGVPVTPGTGGAVSLADAEEFAREHGPVMLKALAGGGGRGMRVVTGADGMAAAYERCRSEALASFGSGDLYAEKYVPRARHIEVQVAGDGSGAVTHLWERDCSVQRRHQKLIEIAPAPALPPGVRDALLDAALRMASAVRYGSLGTFEFLVAGAAFWFLEANPRLQVEHTVTEEITGVDLVKAQIRLALGEDLAGVGLAGPPPASGCAVQVRVNTETIDADGTPHPRAGTLTAFAPPSGPGVRVDTYGYAGYRTSLRYDPLLAKVVARAEDLPSAAARAYGALGEFEIAGVATSIPLLQGVLRHPEFTAGGAGTSFIADHLPELLESEHRRFYVESAHEPEPEAVAVPDAPPGTVAVPAPMQGTVVSVEVAEGDLVRAGAPVLILEAMKMEHVVRAGEAGVVRTLAAAPGDTVAEGAPLLFTAPAEVDGDHTAEDAATDLDLIRADLAETLRRHETGLDAARPEAVAKRHARGHRTARENIDDLCDPGTFAEYGALAIAAQRQRRTLDDLIERTPADGMVCGIGDVNGAQAVVMSYDYMVLAGTQGHQNHRKTDRMLDIAHRRRLPLVLFAEGGGGRPGDTDTSSVSGLDVTTFHAMGRLSGVVPSIGIANGRCFAGNAALLGCCDVIIATRGANIGMGGPAMIEGGGLGVFAPEEIGPIGDQEPNGVVDIVVEDEAEAVHAARRYLSYFQGPAGDWTCDDQRILRHVVPENRLRAYDVRRAITHLADTGSVLELRRAFGIGTITALVRIEGRPMGLIASNPAHLGGAIDRDAADKAARFLQLCDAHGLPVVSLCDTPGFMVGPDAERTATVRHFSRLFVIGANLRVPIITVVLRKGYGLGAQAMAGGGFKAPLATVAWPTGEIGGMGLEGAVRLGFRKELEAADDPRALFEHMVAAAYEHGKALHAATVFELDDIIDPADTRRWITTVLGAAPPPEERPRPWIDTW</sequence>
<evidence type="ECO:0000256" key="7">
    <source>
        <dbReference type="ARBA" id="ARBA00023268"/>
    </source>
</evidence>
<dbReference type="PROSITE" id="PS00867">
    <property type="entry name" value="CPSASE_2"/>
    <property type="match status" value="1"/>
</dbReference>
<dbReference type="PROSITE" id="PS50979">
    <property type="entry name" value="BC"/>
    <property type="match status" value="1"/>
</dbReference>
<feature type="domain" description="ATP-grasp" evidence="10">
    <location>
        <begin position="118"/>
        <end position="312"/>
    </location>
</feature>
<organism evidence="14 15">
    <name type="scientific">Actinomadura darangshiensis</name>
    <dbReference type="NCBI Taxonomy" id="705336"/>
    <lineage>
        <taxon>Bacteria</taxon>
        <taxon>Bacillati</taxon>
        <taxon>Actinomycetota</taxon>
        <taxon>Actinomycetes</taxon>
        <taxon>Streptosporangiales</taxon>
        <taxon>Thermomonosporaceae</taxon>
        <taxon>Actinomadura</taxon>
    </lineage>
</organism>
<dbReference type="InterPro" id="IPR034733">
    <property type="entry name" value="AcCoA_carboxyl_beta"/>
</dbReference>
<dbReference type="InterPro" id="IPR011764">
    <property type="entry name" value="Biotin_carboxylation_dom"/>
</dbReference>
<dbReference type="SUPFAM" id="SSF52096">
    <property type="entry name" value="ClpP/crotonase"/>
    <property type="match status" value="2"/>
</dbReference>
<evidence type="ECO:0000256" key="1">
    <source>
        <dbReference type="ARBA" id="ARBA00001953"/>
    </source>
</evidence>
<dbReference type="UniPathway" id="UPA00655">
    <property type="reaction ID" value="UER00711"/>
</dbReference>
<dbReference type="Pfam" id="PF01039">
    <property type="entry name" value="Carboxyl_trans"/>
    <property type="match status" value="1"/>
</dbReference>
<evidence type="ECO:0000313" key="15">
    <source>
        <dbReference type="Proteomes" id="UP000295578"/>
    </source>
</evidence>
<dbReference type="PROSITE" id="PS50989">
    <property type="entry name" value="COA_CT_CTER"/>
    <property type="match status" value="1"/>
</dbReference>
<accession>A0A4R5AIY3</accession>
<dbReference type="EMBL" id="SMKY01000206">
    <property type="protein sequence ID" value="TDD72501.1"/>
    <property type="molecule type" value="Genomic_DNA"/>
</dbReference>
<comment type="cofactor">
    <cofactor evidence="1">
        <name>biotin</name>
        <dbReference type="ChEBI" id="CHEBI:57586"/>
    </cofactor>
</comment>
<dbReference type="PROSITE" id="PS50975">
    <property type="entry name" value="ATP_GRASP"/>
    <property type="match status" value="1"/>
</dbReference>
<evidence type="ECO:0000256" key="8">
    <source>
        <dbReference type="PROSITE-ProRule" id="PRU00409"/>
    </source>
</evidence>
<keyword evidence="15" id="KW-1185">Reference proteome</keyword>
<dbReference type="InterPro" id="IPR005482">
    <property type="entry name" value="Biotin_COase_C"/>
</dbReference>